<name>A0A3M2JGF9_9CELL</name>
<evidence type="ECO:0000256" key="1">
    <source>
        <dbReference type="ARBA" id="ARBA00022475"/>
    </source>
</evidence>
<feature type="region of interest" description="Disordered" evidence="8">
    <location>
        <begin position="1"/>
        <end position="37"/>
    </location>
</feature>
<keyword evidence="4 7" id="KW-0472">Membrane</keyword>
<dbReference type="EMBL" id="RFFI01000022">
    <property type="protein sequence ID" value="RMI13107.1"/>
    <property type="molecule type" value="Genomic_DNA"/>
</dbReference>
<keyword evidence="10" id="KW-1185">Reference proteome</keyword>
<comment type="similarity">
    <text evidence="7">Belongs to the transglycosylase MltG family.</text>
</comment>
<dbReference type="GO" id="GO:0005886">
    <property type="term" value="C:plasma membrane"/>
    <property type="evidence" value="ECO:0007669"/>
    <property type="project" value="UniProtKB-SubCell"/>
</dbReference>
<evidence type="ECO:0000256" key="2">
    <source>
        <dbReference type="ARBA" id="ARBA00022692"/>
    </source>
</evidence>
<dbReference type="HAMAP" id="MF_02065">
    <property type="entry name" value="MltG"/>
    <property type="match status" value="1"/>
</dbReference>
<dbReference type="GO" id="GO:0009252">
    <property type="term" value="P:peptidoglycan biosynthetic process"/>
    <property type="evidence" value="ECO:0007669"/>
    <property type="project" value="UniProtKB-UniRule"/>
</dbReference>
<protein>
    <recommendedName>
        <fullName evidence="7">Endolytic murein transglycosylase</fullName>
        <ecNumber evidence="7">4.2.2.29</ecNumber>
    </recommendedName>
    <alternativeName>
        <fullName evidence="7">Peptidoglycan lytic transglycosylase</fullName>
    </alternativeName>
    <alternativeName>
        <fullName evidence="7">Peptidoglycan polymerization terminase</fullName>
    </alternativeName>
</protein>
<dbReference type="Gene3D" id="3.30.1490.480">
    <property type="entry name" value="Endolytic murein transglycosylase"/>
    <property type="match status" value="1"/>
</dbReference>
<dbReference type="InterPro" id="IPR003770">
    <property type="entry name" value="MLTG-like"/>
</dbReference>
<feature type="site" description="Important for catalytic activity" evidence="7">
    <location>
        <position position="263"/>
    </location>
</feature>
<evidence type="ECO:0000256" key="4">
    <source>
        <dbReference type="ARBA" id="ARBA00023136"/>
    </source>
</evidence>
<dbReference type="Pfam" id="PF02618">
    <property type="entry name" value="YceG"/>
    <property type="match status" value="1"/>
</dbReference>
<dbReference type="GO" id="GO:0071555">
    <property type="term" value="P:cell wall organization"/>
    <property type="evidence" value="ECO:0007669"/>
    <property type="project" value="UniProtKB-KW"/>
</dbReference>
<dbReference type="NCBIfam" id="TIGR00247">
    <property type="entry name" value="endolytic transglycosylase MltG"/>
    <property type="match status" value="1"/>
</dbReference>
<comment type="function">
    <text evidence="7">Functions as a peptidoglycan terminase that cleaves nascent peptidoglycan strands endolytically to terminate their elongation.</text>
</comment>
<evidence type="ECO:0000256" key="5">
    <source>
        <dbReference type="ARBA" id="ARBA00023239"/>
    </source>
</evidence>
<dbReference type="PANTHER" id="PTHR30518">
    <property type="entry name" value="ENDOLYTIC MUREIN TRANSGLYCOSYLASE"/>
    <property type="match status" value="1"/>
</dbReference>
<evidence type="ECO:0000313" key="10">
    <source>
        <dbReference type="Proteomes" id="UP000269289"/>
    </source>
</evidence>
<evidence type="ECO:0000256" key="8">
    <source>
        <dbReference type="SAM" id="MobiDB-lite"/>
    </source>
</evidence>
<evidence type="ECO:0000313" key="9">
    <source>
        <dbReference type="EMBL" id="RMI13107.1"/>
    </source>
</evidence>
<evidence type="ECO:0000256" key="7">
    <source>
        <dbReference type="HAMAP-Rule" id="MF_02065"/>
    </source>
</evidence>
<evidence type="ECO:0000256" key="3">
    <source>
        <dbReference type="ARBA" id="ARBA00022989"/>
    </source>
</evidence>
<keyword evidence="1 7" id="KW-1003">Cell membrane</keyword>
<keyword evidence="5 7" id="KW-0456">Lyase</keyword>
<keyword evidence="6 7" id="KW-0961">Cell wall biogenesis/degradation</keyword>
<dbReference type="Proteomes" id="UP000269289">
    <property type="component" value="Unassembled WGS sequence"/>
</dbReference>
<feature type="transmembrane region" description="Helical" evidence="7">
    <location>
        <begin position="43"/>
        <end position="64"/>
    </location>
</feature>
<accession>A0A3M2JGF9</accession>
<organism evidence="9 10">
    <name type="scientific">Cellulomonas triticagri</name>
    <dbReference type="NCBI Taxonomy" id="2483352"/>
    <lineage>
        <taxon>Bacteria</taxon>
        <taxon>Bacillati</taxon>
        <taxon>Actinomycetota</taxon>
        <taxon>Actinomycetes</taxon>
        <taxon>Micrococcales</taxon>
        <taxon>Cellulomonadaceae</taxon>
        <taxon>Cellulomonas</taxon>
    </lineage>
</organism>
<comment type="catalytic activity">
    <reaction evidence="7">
        <text>a peptidoglycan chain = a peptidoglycan chain with N-acetyl-1,6-anhydromuramyl-[peptide] at the reducing end + a peptidoglycan chain with N-acetylglucosamine at the non-reducing end.</text>
        <dbReference type="EC" id="4.2.2.29"/>
    </reaction>
</comment>
<dbReference type="GO" id="GO:0008932">
    <property type="term" value="F:lytic endotransglycosylase activity"/>
    <property type="evidence" value="ECO:0007669"/>
    <property type="project" value="UniProtKB-UniRule"/>
</dbReference>
<sequence length="388" mass="41447">MSDLFLGAPQQEHHEAPPPSRRSRRDDKAIKARRRKTRRRRSASVLVLALALVGGMAFVVWSIFGGLFSGGGGGDDSVSDFPGPGSGEVQVTVASGDTGGAIGATLEEAGVVATAKAFTDAYAANPAATGIQPGAYTLLMEMKASDAVNALLDAENRVSNRVTIPEGYTADQIYQRLYEITTIPVEDFEAAAADPAAIGLPAEAGGNVEGWLFPATYDVEPGSTAASVLSQMVARTVSILTDRGVAQDQWETVLNKASIVEREGKLDEDRAKIARAIQNRLDIEMALQIDAINAYGLGIPGTQLTTADTRDAQPPYNPYNSYKIPGLPPTPIANPGEVSIDAVLNPADGPWLFWVTVNLDTGETKFSETFAEHQTYVDELRAWQRENQ</sequence>
<dbReference type="PANTHER" id="PTHR30518:SF2">
    <property type="entry name" value="ENDOLYTIC MUREIN TRANSGLYCOSYLASE"/>
    <property type="match status" value="1"/>
</dbReference>
<dbReference type="EC" id="4.2.2.29" evidence="7"/>
<evidence type="ECO:0000256" key="6">
    <source>
        <dbReference type="ARBA" id="ARBA00023316"/>
    </source>
</evidence>
<keyword evidence="2 7" id="KW-0812">Transmembrane</keyword>
<dbReference type="OrthoDB" id="9814591at2"/>
<comment type="caution">
    <text evidence="9">The sequence shown here is derived from an EMBL/GenBank/DDBJ whole genome shotgun (WGS) entry which is preliminary data.</text>
</comment>
<dbReference type="RefSeq" id="WP_122148534.1">
    <property type="nucleotide sequence ID" value="NZ_RFFI01000022.1"/>
</dbReference>
<dbReference type="AlphaFoldDB" id="A0A3M2JGF9"/>
<gene>
    <name evidence="7 9" type="primary">mltG</name>
    <name evidence="9" type="ORF">EBM89_05935</name>
</gene>
<keyword evidence="3 7" id="KW-1133">Transmembrane helix</keyword>
<reference evidence="9 10" key="1">
    <citation type="submission" date="2018-10" db="EMBL/GenBank/DDBJ databases">
        <title>Isolation, diversity and antifungal activity of actinobacteria from wheat.</title>
        <authorList>
            <person name="Han C."/>
        </authorList>
    </citation>
    <scope>NUCLEOTIDE SEQUENCE [LARGE SCALE GENOMIC DNA]</scope>
    <source>
        <strain evidence="9 10">NEAU-YY56</strain>
    </source>
</reference>
<proteinExistence type="inferred from homology"/>
<comment type="subcellular location">
    <subcellularLocation>
        <location evidence="7">Cell membrane</location>
        <topology evidence="7">Single-pass membrane protein</topology>
    </subcellularLocation>
</comment>